<feature type="domain" description="HTH tetR-type" evidence="5">
    <location>
        <begin position="5"/>
        <end position="65"/>
    </location>
</feature>
<keyword evidence="7" id="KW-1185">Reference proteome</keyword>
<dbReference type="Pfam" id="PF00440">
    <property type="entry name" value="TetR_N"/>
    <property type="match status" value="1"/>
</dbReference>
<dbReference type="SUPFAM" id="SSF46689">
    <property type="entry name" value="Homeodomain-like"/>
    <property type="match status" value="1"/>
</dbReference>
<dbReference type="Gene3D" id="1.10.357.10">
    <property type="entry name" value="Tetracycline Repressor, domain 2"/>
    <property type="match status" value="1"/>
</dbReference>
<evidence type="ECO:0000256" key="3">
    <source>
        <dbReference type="ARBA" id="ARBA00023163"/>
    </source>
</evidence>
<gene>
    <name evidence="6" type="ORF">SAMN05443144_105158</name>
</gene>
<feature type="DNA-binding region" description="H-T-H motif" evidence="4">
    <location>
        <begin position="28"/>
        <end position="47"/>
    </location>
</feature>
<dbReference type="InterPro" id="IPR001647">
    <property type="entry name" value="HTH_TetR"/>
</dbReference>
<dbReference type="InterPro" id="IPR023772">
    <property type="entry name" value="DNA-bd_HTH_TetR-type_CS"/>
</dbReference>
<dbReference type="Pfam" id="PF16925">
    <property type="entry name" value="TetR_C_13"/>
    <property type="match status" value="1"/>
</dbReference>
<protein>
    <submittedName>
        <fullName evidence="6">Transcriptional regulator, TetR family</fullName>
    </submittedName>
</protein>
<dbReference type="OrthoDB" id="9798857at2"/>
<sequence length="196" mass="21850">MRNPERTKEKILTHSGSLFNTKGYKATSLSDITKAAGLTKGAIYKHFQNKEKLEEAAFDEMAKLVMDKLGQKIKMAETAPEKLRAIVSFYKTYVTHPCIQGGCPLLNTAVEADDANPVLRKKAVRFLGMIESSLQRILENGKRNNQLKSDLNTEHFSSVMIALLEGAIMMSRLKNDTADMDSTVQHLNGMISDIED</sequence>
<evidence type="ECO:0000256" key="1">
    <source>
        <dbReference type="ARBA" id="ARBA00023015"/>
    </source>
</evidence>
<evidence type="ECO:0000259" key="5">
    <source>
        <dbReference type="PROSITE" id="PS50977"/>
    </source>
</evidence>
<keyword evidence="3" id="KW-0804">Transcription</keyword>
<evidence type="ECO:0000256" key="2">
    <source>
        <dbReference type="ARBA" id="ARBA00023125"/>
    </source>
</evidence>
<dbReference type="EMBL" id="FQUS01000005">
    <property type="protein sequence ID" value="SHF09314.1"/>
    <property type="molecule type" value="Genomic_DNA"/>
</dbReference>
<evidence type="ECO:0000313" key="6">
    <source>
        <dbReference type="EMBL" id="SHF09314.1"/>
    </source>
</evidence>
<dbReference type="PROSITE" id="PS50977">
    <property type="entry name" value="HTH_TETR_2"/>
    <property type="match status" value="1"/>
</dbReference>
<evidence type="ECO:0000256" key="4">
    <source>
        <dbReference type="PROSITE-ProRule" id="PRU00335"/>
    </source>
</evidence>
<dbReference type="AlphaFoldDB" id="A0A1M4YU01"/>
<dbReference type="PRINTS" id="PR00455">
    <property type="entry name" value="HTHTETR"/>
</dbReference>
<dbReference type="PANTHER" id="PTHR47506:SF3">
    <property type="entry name" value="HTH-TYPE TRANSCRIPTIONAL REGULATOR LMRA"/>
    <property type="match status" value="1"/>
</dbReference>
<keyword evidence="1" id="KW-0805">Transcription regulation</keyword>
<dbReference type="InterPro" id="IPR036271">
    <property type="entry name" value="Tet_transcr_reg_TetR-rel_C_sf"/>
</dbReference>
<dbReference type="PANTHER" id="PTHR47506">
    <property type="entry name" value="TRANSCRIPTIONAL REGULATORY PROTEIN"/>
    <property type="match status" value="1"/>
</dbReference>
<name>A0A1M4YU01_9BACT</name>
<accession>A0A1M4YU01</accession>
<dbReference type="InterPro" id="IPR011075">
    <property type="entry name" value="TetR_C"/>
</dbReference>
<evidence type="ECO:0000313" key="7">
    <source>
        <dbReference type="Proteomes" id="UP000184041"/>
    </source>
</evidence>
<dbReference type="SUPFAM" id="SSF48498">
    <property type="entry name" value="Tetracyclin repressor-like, C-terminal domain"/>
    <property type="match status" value="1"/>
</dbReference>
<dbReference type="GO" id="GO:0003677">
    <property type="term" value="F:DNA binding"/>
    <property type="evidence" value="ECO:0007669"/>
    <property type="project" value="UniProtKB-UniRule"/>
</dbReference>
<dbReference type="RefSeq" id="WP_073061021.1">
    <property type="nucleotide sequence ID" value="NZ_FQUS01000005.1"/>
</dbReference>
<dbReference type="Proteomes" id="UP000184041">
    <property type="component" value="Unassembled WGS sequence"/>
</dbReference>
<organism evidence="6 7">
    <name type="scientific">Fodinibius roseus</name>
    <dbReference type="NCBI Taxonomy" id="1194090"/>
    <lineage>
        <taxon>Bacteria</taxon>
        <taxon>Pseudomonadati</taxon>
        <taxon>Balneolota</taxon>
        <taxon>Balneolia</taxon>
        <taxon>Balneolales</taxon>
        <taxon>Balneolaceae</taxon>
        <taxon>Fodinibius</taxon>
    </lineage>
</organism>
<keyword evidence="2 4" id="KW-0238">DNA-binding</keyword>
<dbReference type="InterPro" id="IPR009057">
    <property type="entry name" value="Homeodomain-like_sf"/>
</dbReference>
<proteinExistence type="predicted"/>
<dbReference type="STRING" id="1194090.SAMN05443144_105158"/>
<dbReference type="PROSITE" id="PS01081">
    <property type="entry name" value="HTH_TETR_1"/>
    <property type="match status" value="1"/>
</dbReference>
<reference evidence="6 7" key="1">
    <citation type="submission" date="2016-11" db="EMBL/GenBank/DDBJ databases">
        <authorList>
            <person name="Jaros S."/>
            <person name="Januszkiewicz K."/>
            <person name="Wedrychowicz H."/>
        </authorList>
    </citation>
    <scope>NUCLEOTIDE SEQUENCE [LARGE SCALE GENOMIC DNA]</scope>
    <source>
        <strain evidence="6 7">DSM 21986</strain>
    </source>
</reference>